<evidence type="ECO:0000313" key="3">
    <source>
        <dbReference type="Proteomes" id="UP000346198"/>
    </source>
</evidence>
<dbReference type="InterPro" id="IPR013783">
    <property type="entry name" value="Ig-like_fold"/>
</dbReference>
<gene>
    <name evidence="2" type="ORF">SCARR_05647</name>
</gene>
<feature type="signal peptide" evidence="1">
    <location>
        <begin position="1"/>
        <end position="21"/>
    </location>
</feature>
<keyword evidence="3" id="KW-1185">Reference proteome</keyword>
<dbReference type="Proteomes" id="UP000346198">
    <property type="component" value="Unassembled WGS sequence"/>
</dbReference>
<evidence type="ECO:0000256" key="1">
    <source>
        <dbReference type="SAM" id="SignalP"/>
    </source>
</evidence>
<accession>A0A6C2UT78</accession>
<dbReference type="Gene3D" id="2.60.40.10">
    <property type="entry name" value="Immunoglobulins"/>
    <property type="match status" value="2"/>
</dbReference>
<feature type="chain" id="PRO_5025375075" description="Fibronectin type-III domain-containing protein" evidence="1">
    <location>
        <begin position="22"/>
        <end position="1118"/>
    </location>
</feature>
<sequence length="1118" mass="119015">MKARYTAIVAALMATAIGAQAQTTIIDTGFTSDPGDGTYLNGDLVNNAAWAAVANTGANAFDVTDTANDGFIDTAPTDGVDTNTGDFVYLTGASAGNEANDQWTSVVDFELSLSTASGFDDAAGDIWRLGLSTVINTNLSSSVDSTNQLFVRVASFDDGRVGFRSNNGSGENGLFMNIDAADVGWNGTNDITTDKLRLTWDVRKTRNGTGELTDYYTMSASVSNMVTHTNFYGNEVTLTKPELYAFATPYILMGQVEAATYSNDTEVVDIKIDNLSIIKESGVTVPLAAPNVSAESGNQFVNLSWDYVLEATSYDVKLITAGVTNVLSGGSAITTNGYEHLGLVNGTEYTYIVTANGAGVPSVDSAPVLGEPNTAVTGPIFDTTFDSSDYADGNIVGQNSWIAHAAQADDAFNVDSSGSGFAETATFTGSFNTNVGNAIIYNKIMSNGVNAAWSGTTVFSLNVEPEPGLYVTNSDDVVENIQQVADLGNNHIFSFGVTDDKELDLLASNGGGDALVAVRTQGNGAVQVGFNMNSFNDPGISLQRGDVGWDPEWRDDSSNGAPSFVTEPITVNWKIRKLSVTNAYVLTVDVAVSSNTWDIIPQYIYPGSLQGGDSEPDNVWPADVVYFGIVHDAQALEEGLGAVNPVNVSIDSLSLTHTNNGFEAFAPIELGAANGNLELDLTWEGAVDADSFSIWRSDGTNPDVGPYTEITNITFAAPPFSYTDDDEGAKLTDKRTYFYKFVANYPGSVDSEDSEILIARALGTVEVTELRWGPSKNIVGSDIGFTRTPDAVVGNVIFSEGNGTDNALMHSTQANYSEAPSLYGVLQMSVGASFDGKTGIDSFANPSDRIVQGATALATNTAVVYMKPAAPLDMANNVYSAAYARSLSGTQMRFAIRNAGTWYISQTDFDGAQNALVNLTDMGNANWAEIEIATSSTTTMMADPLDLTYAPVAGLTAVDAVGYYVWDVSGKSAVIEMSVTTGSAANDFDKWADTVSLYNENAVRTTDPDNDGYNNASEWGLGGDPLDVNDQGYTEMVTSLENGGDTNYFVVRHAMVKEPSPDHNLTETDNLQYTGFTDVTNAVVNTLVQWEGDDRFYTVVNRIPTTNTTVKFVQLNIE</sequence>
<dbReference type="AlphaFoldDB" id="A0A6C2UT78"/>
<dbReference type="RefSeq" id="WP_136065988.1">
    <property type="nucleotide sequence ID" value="NZ_CAAHFH010000004.1"/>
</dbReference>
<dbReference type="EMBL" id="CAAHFH010000004">
    <property type="protein sequence ID" value="VGO23540.1"/>
    <property type="molecule type" value="Genomic_DNA"/>
</dbReference>
<dbReference type="SUPFAM" id="SSF49265">
    <property type="entry name" value="Fibronectin type III"/>
    <property type="match status" value="1"/>
</dbReference>
<reference evidence="2 3" key="1">
    <citation type="submission" date="2019-04" db="EMBL/GenBank/DDBJ databases">
        <authorList>
            <person name="Van Vliet M D."/>
        </authorList>
    </citation>
    <scope>NUCLEOTIDE SEQUENCE [LARGE SCALE GENOMIC DNA]</scope>
    <source>
        <strain evidence="2 3">F21</strain>
    </source>
</reference>
<proteinExistence type="predicted"/>
<protein>
    <recommendedName>
        <fullName evidence="4">Fibronectin type-III domain-containing protein</fullName>
    </recommendedName>
</protein>
<organism evidence="2 3">
    <name type="scientific">Pontiella sulfatireligans</name>
    <dbReference type="NCBI Taxonomy" id="2750658"/>
    <lineage>
        <taxon>Bacteria</taxon>
        <taxon>Pseudomonadati</taxon>
        <taxon>Kiritimatiellota</taxon>
        <taxon>Kiritimatiellia</taxon>
        <taxon>Kiritimatiellales</taxon>
        <taxon>Pontiellaceae</taxon>
        <taxon>Pontiella</taxon>
    </lineage>
</organism>
<keyword evidence="1" id="KW-0732">Signal</keyword>
<evidence type="ECO:0008006" key="4">
    <source>
        <dbReference type="Google" id="ProtNLM"/>
    </source>
</evidence>
<evidence type="ECO:0000313" key="2">
    <source>
        <dbReference type="EMBL" id="VGO23540.1"/>
    </source>
</evidence>
<name>A0A6C2UT78_9BACT</name>
<dbReference type="InterPro" id="IPR036116">
    <property type="entry name" value="FN3_sf"/>
</dbReference>